<organism evidence="7 8">
    <name type="scientific">Rotaria socialis</name>
    <dbReference type="NCBI Taxonomy" id="392032"/>
    <lineage>
        <taxon>Eukaryota</taxon>
        <taxon>Metazoa</taxon>
        <taxon>Spiralia</taxon>
        <taxon>Gnathifera</taxon>
        <taxon>Rotifera</taxon>
        <taxon>Eurotatoria</taxon>
        <taxon>Bdelloidea</taxon>
        <taxon>Philodinida</taxon>
        <taxon>Philodinidae</taxon>
        <taxon>Rotaria</taxon>
    </lineage>
</organism>
<dbReference type="GO" id="GO:0005652">
    <property type="term" value="C:nuclear lamina"/>
    <property type="evidence" value="ECO:0007669"/>
    <property type="project" value="TreeGrafter"/>
</dbReference>
<evidence type="ECO:0000256" key="4">
    <source>
        <dbReference type="SAM" id="MobiDB-lite"/>
    </source>
</evidence>
<gene>
    <name evidence="7" type="ORF">UJA718_LOCUS11192</name>
</gene>
<dbReference type="PANTHER" id="PTHR45721:SF12">
    <property type="entry name" value="INTERMEDIATE FILAMENT PROTEIN IFA-1"/>
    <property type="match status" value="1"/>
</dbReference>
<feature type="non-terminal residue" evidence="7">
    <location>
        <position position="603"/>
    </location>
</feature>
<evidence type="ECO:0000256" key="1">
    <source>
        <dbReference type="ARBA" id="ARBA00022754"/>
    </source>
</evidence>
<evidence type="ECO:0000313" key="7">
    <source>
        <dbReference type="EMBL" id="CAF4277880.1"/>
    </source>
</evidence>
<dbReference type="Gene3D" id="2.60.40.1260">
    <property type="entry name" value="Lamin Tail domain"/>
    <property type="match status" value="1"/>
</dbReference>
<dbReference type="InterPro" id="IPR036415">
    <property type="entry name" value="Lamin_tail_dom_sf"/>
</dbReference>
<keyword evidence="8" id="KW-1185">Reference proteome</keyword>
<evidence type="ECO:0000256" key="3">
    <source>
        <dbReference type="SAM" id="Coils"/>
    </source>
</evidence>
<dbReference type="Proteomes" id="UP000663873">
    <property type="component" value="Unassembled WGS sequence"/>
</dbReference>
<dbReference type="GO" id="GO:0005882">
    <property type="term" value="C:intermediate filament"/>
    <property type="evidence" value="ECO:0007669"/>
    <property type="project" value="UniProtKB-KW"/>
</dbReference>
<proteinExistence type="predicted"/>
<dbReference type="GO" id="GO:0031507">
    <property type="term" value="P:heterochromatin formation"/>
    <property type="evidence" value="ECO:0007669"/>
    <property type="project" value="TreeGrafter"/>
</dbReference>
<feature type="compositionally biased region" description="Polar residues" evidence="4">
    <location>
        <begin position="76"/>
        <end position="87"/>
    </location>
</feature>
<dbReference type="GO" id="GO:0005200">
    <property type="term" value="F:structural constituent of cytoskeleton"/>
    <property type="evidence" value="ECO:0007669"/>
    <property type="project" value="TreeGrafter"/>
</dbReference>
<dbReference type="GO" id="GO:0006998">
    <property type="term" value="P:nuclear envelope organization"/>
    <property type="evidence" value="ECO:0007669"/>
    <property type="project" value="TreeGrafter"/>
</dbReference>
<dbReference type="SUPFAM" id="SSF74853">
    <property type="entry name" value="Lamin A/C globular tail domain"/>
    <property type="match status" value="1"/>
</dbReference>
<evidence type="ECO:0000259" key="6">
    <source>
        <dbReference type="PROSITE" id="PS51842"/>
    </source>
</evidence>
<dbReference type="InterPro" id="IPR039008">
    <property type="entry name" value="IF_rod_dom"/>
</dbReference>
<comment type="caution">
    <text evidence="7">The sequence shown here is derived from an EMBL/GenBank/DDBJ whole genome shotgun (WGS) entry which is preliminary data.</text>
</comment>
<dbReference type="EMBL" id="CAJOBP010001358">
    <property type="protein sequence ID" value="CAF4277880.1"/>
    <property type="molecule type" value="Genomic_DNA"/>
</dbReference>
<keyword evidence="1" id="KW-0403">Intermediate filament</keyword>
<feature type="coiled-coil region" evidence="3">
    <location>
        <begin position="222"/>
        <end position="256"/>
    </location>
</feature>
<dbReference type="Pfam" id="PF00932">
    <property type="entry name" value="LTD"/>
    <property type="match status" value="1"/>
</dbReference>
<feature type="compositionally biased region" description="Polar residues" evidence="4">
    <location>
        <begin position="50"/>
        <end position="66"/>
    </location>
</feature>
<dbReference type="Pfam" id="PF00038">
    <property type="entry name" value="Filament"/>
    <property type="match status" value="1"/>
</dbReference>
<dbReference type="GO" id="GO:0007097">
    <property type="term" value="P:nuclear migration"/>
    <property type="evidence" value="ECO:0007669"/>
    <property type="project" value="TreeGrafter"/>
</dbReference>
<keyword evidence="2 3" id="KW-0175">Coiled coil</keyword>
<dbReference type="Gene3D" id="1.20.5.1160">
    <property type="entry name" value="Vasodilator-stimulated phosphoprotein"/>
    <property type="match status" value="1"/>
</dbReference>
<dbReference type="PANTHER" id="PTHR45721">
    <property type="entry name" value="LAMIN DM0-RELATED"/>
    <property type="match status" value="1"/>
</dbReference>
<feature type="compositionally biased region" description="Polar residues" evidence="4">
    <location>
        <begin position="25"/>
        <end position="41"/>
    </location>
</feature>
<dbReference type="PROSITE" id="PS51841">
    <property type="entry name" value="LTD"/>
    <property type="match status" value="1"/>
</dbReference>
<evidence type="ECO:0000313" key="8">
    <source>
        <dbReference type="Proteomes" id="UP000663873"/>
    </source>
</evidence>
<dbReference type="GO" id="GO:0090435">
    <property type="term" value="P:protein localization to nuclear envelope"/>
    <property type="evidence" value="ECO:0007669"/>
    <property type="project" value="TreeGrafter"/>
</dbReference>
<dbReference type="InterPro" id="IPR001322">
    <property type="entry name" value="Lamin_tail_dom"/>
</dbReference>
<dbReference type="SUPFAM" id="SSF64593">
    <property type="entry name" value="Intermediate filament protein, coiled coil region"/>
    <property type="match status" value="1"/>
</dbReference>
<accession>A0A820GHG5</accession>
<evidence type="ECO:0000256" key="2">
    <source>
        <dbReference type="ARBA" id="ARBA00023054"/>
    </source>
</evidence>
<sequence length="603" mass="69564">LTSSSSSTGASQFDTSINTSADILSQNSPVTSVPPITTHSPMLSGVGDSIKTSIRSVSVETTTRNRSPVHRYGINETGNNSSHSSLYQSTNTQVTGNLRVQHQREKQELSDLNDRFRGYLDRVKILEIKNSKLTSQLEDITKAWGAASQGIISQYSGSLDRLRQEVNECMLDEADFQTRLRRSHHNIDNYRRLIHDEATWNDRQEGKREQLKLEFEHSCAELSALQKSYMQVEEQLKNLLQQRDDYINEISQLNEQSYKATMDRIKSDLQVQTLREEIPFLNDVHTHLINEFEQLKPTNGIDAQLFYRQELEKAIRDIRRDFETLSSAQRKEMEDYYHVKIEEMQNDAKRLLPSQSRQDDLTKISEQIKSTKFEINDTQKTLINEKDKFKELQDRLAKLEEEYSYVCNQRGAGYDNTAKELMGAQERVEQLTEEIDTILRRNLQNKNITWYDKASILTSFFLTTFFENISLSCVLFFVEDCAPDGKCITLENTSNDKDVDVSNWTLKRRVEGSSEISYTIPYGLVIRHGSDLKIFARSAQNGHHRPPSQVVNDKLDSWGMGTECETRLFNEQGEEKASHSQKIVFGSESSRNLPYDIEWPDRK</sequence>
<feature type="domain" description="IF rod" evidence="6">
    <location>
        <begin position="105"/>
        <end position="345"/>
    </location>
</feature>
<feature type="domain" description="LTD" evidence="5">
    <location>
        <begin position="463"/>
        <end position="583"/>
    </location>
</feature>
<dbReference type="PROSITE" id="PS51842">
    <property type="entry name" value="IF_ROD_2"/>
    <property type="match status" value="1"/>
</dbReference>
<dbReference type="AlphaFoldDB" id="A0A820GHG5"/>
<dbReference type="GO" id="GO:0051664">
    <property type="term" value="P:nuclear pore localization"/>
    <property type="evidence" value="ECO:0007669"/>
    <property type="project" value="TreeGrafter"/>
</dbReference>
<feature type="region of interest" description="Disordered" evidence="4">
    <location>
        <begin position="25"/>
        <end position="87"/>
    </location>
</feature>
<evidence type="ECO:0000259" key="5">
    <source>
        <dbReference type="PROSITE" id="PS51841"/>
    </source>
</evidence>
<feature type="coiled-coil region" evidence="3">
    <location>
        <begin position="375"/>
        <end position="441"/>
    </location>
</feature>
<protein>
    <submittedName>
        <fullName evidence="7">Uncharacterized protein</fullName>
    </submittedName>
</protein>
<reference evidence="7" key="1">
    <citation type="submission" date="2021-02" db="EMBL/GenBank/DDBJ databases">
        <authorList>
            <person name="Nowell W R."/>
        </authorList>
    </citation>
    <scope>NUCLEOTIDE SEQUENCE</scope>
</reference>
<name>A0A820GHG5_9BILA</name>